<reference evidence="1" key="1">
    <citation type="submission" date="2022-11" db="EMBL/GenBank/DDBJ databases">
        <title>Centuries of genome instability and evolution in soft-shell clam transmissible cancer (bioRxiv).</title>
        <authorList>
            <person name="Hart S.F.M."/>
            <person name="Yonemitsu M.A."/>
            <person name="Giersch R.M."/>
            <person name="Beal B.F."/>
            <person name="Arriagada G."/>
            <person name="Davis B.W."/>
            <person name="Ostrander E.A."/>
            <person name="Goff S.P."/>
            <person name="Metzger M.J."/>
        </authorList>
    </citation>
    <scope>NUCLEOTIDE SEQUENCE</scope>
    <source>
        <strain evidence="1">MELC-2E11</strain>
        <tissue evidence="1">Siphon/mantle</tissue>
    </source>
</reference>
<proteinExistence type="predicted"/>
<dbReference type="EMBL" id="CP111016">
    <property type="protein sequence ID" value="WAR04613.1"/>
    <property type="molecule type" value="Genomic_DNA"/>
</dbReference>
<gene>
    <name evidence="1" type="ORF">MAR_019982</name>
</gene>
<keyword evidence="2" id="KW-1185">Reference proteome</keyword>
<evidence type="ECO:0008006" key="3">
    <source>
        <dbReference type="Google" id="ProtNLM"/>
    </source>
</evidence>
<dbReference type="Proteomes" id="UP001164746">
    <property type="component" value="Chromosome 5"/>
</dbReference>
<accession>A0ABY7E779</accession>
<sequence length="147" mass="16763">MVTKIIFVQPTNVRIPEQLLEMLNEVLKETNTYGQMKYATTFDRVETGVVTEEEFGKKRMKLAKLLCIENNLKENSIPWKNYCDTISRPSLTIQNSVLKLIKQIQCPQPQTESMSDSNYLGICAQCACFFCVRKLADTDLDGDGRIS</sequence>
<evidence type="ECO:0000313" key="2">
    <source>
        <dbReference type="Proteomes" id="UP001164746"/>
    </source>
</evidence>
<protein>
    <recommendedName>
        <fullName evidence="3">EF-hand domain-containing protein</fullName>
    </recommendedName>
</protein>
<organism evidence="1 2">
    <name type="scientific">Mya arenaria</name>
    <name type="common">Soft-shell clam</name>
    <dbReference type="NCBI Taxonomy" id="6604"/>
    <lineage>
        <taxon>Eukaryota</taxon>
        <taxon>Metazoa</taxon>
        <taxon>Spiralia</taxon>
        <taxon>Lophotrochozoa</taxon>
        <taxon>Mollusca</taxon>
        <taxon>Bivalvia</taxon>
        <taxon>Autobranchia</taxon>
        <taxon>Heteroconchia</taxon>
        <taxon>Euheterodonta</taxon>
        <taxon>Imparidentia</taxon>
        <taxon>Neoheterodontei</taxon>
        <taxon>Myida</taxon>
        <taxon>Myoidea</taxon>
        <taxon>Myidae</taxon>
        <taxon>Mya</taxon>
    </lineage>
</organism>
<name>A0ABY7E779_MYAAR</name>
<evidence type="ECO:0000313" key="1">
    <source>
        <dbReference type="EMBL" id="WAR04613.1"/>
    </source>
</evidence>